<protein>
    <submittedName>
        <fullName evidence="1">Abi family protein</fullName>
    </submittedName>
</protein>
<evidence type="ECO:0000313" key="1">
    <source>
        <dbReference type="EMBL" id="MBV6546181.1"/>
    </source>
</evidence>
<accession>A0A949WHX9</accession>
<dbReference type="AlphaFoldDB" id="A0A949WHX9"/>
<dbReference type="GeneID" id="65548379"/>
<dbReference type="RefSeq" id="WP_198303067.1">
    <property type="nucleotide sequence ID" value="NZ_JABULY010000001.1"/>
</dbReference>
<dbReference type="EMBL" id="JABUMC010000003">
    <property type="protein sequence ID" value="MBV6546181.1"/>
    <property type="molecule type" value="Genomic_DNA"/>
</dbReference>
<name>A0A949WHX9_9PAST</name>
<comment type="caution">
    <text evidence="1">The sequence shown here is derived from an EMBL/GenBank/DDBJ whole genome shotgun (WGS) entry which is preliminary data.</text>
</comment>
<evidence type="ECO:0000313" key="2">
    <source>
        <dbReference type="Proteomes" id="UP000732858"/>
    </source>
</evidence>
<gene>
    <name evidence="1" type="ORF">HT672_02555</name>
</gene>
<dbReference type="Pfam" id="PF07751">
    <property type="entry name" value="Abi_2"/>
    <property type="match status" value="1"/>
</dbReference>
<dbReference type="Proteomes" id="UP000732858">
    <property type="component" value="Unassembled WGS sequence"/>
</dbReference>
<dbReference type="InterPro" id="IPR011664">
    <property type="entry name" value="Abi_system_AbiD/AbiF-like"/>
</dbReference>
<reference evidence="1" key="1">
    <citation type="journal article" date="2021" name="Mol. Ecol.">
        <title>Polar bear-adapted Ursidibacter maritimus are remarkably conserved after generations in captivity.</title>
        <authorList>
            <person name="Espinosa-Gongora C."/>
            <person name="Hansen M.J."/>
            <person name="Bertelsen M.F."/>
            <person name="Bojesen A.M."/>
        </authorList>
    </citation>
    <scope>NUCLEOTIDE SEQUENCE</scope>
    <source>
        <strain evidence="1">Pb43105x</strain>
    </source>
</reference>
<proteinExistence type="predicted"/>
<sequence>MQQKKMTIKLNITHIEPFISTERCETFKEQYPNQYTDKMDAEDILRIEEHNKEKALQLYIWNNQMAGALLSLLGFYEVVLRNAIMKVIDYKYYPYSIFNNQFIFSLSMSTAENFIETINSLIPSTQEPYTLINNTTGTRNNKVNISGIPKGKVVAKMNFGFWEDLLTKKHSSLWKYNYKKAFPYMNSSDTIEKVYDITTSLRKLRNRVCHNEPIFKNNIEQTIKDIRTVLGYVDPILINTINLLTPYLYSLVQERFKQAL</sequence>
<organism evidence="1 2">
    <name type="scientific">Ursidibacter maritimus</name>
    <dbReference type="NCBI Taxonomy" id="1331689"/>
    <lineage>
        <taxon>Bacteria</taxon>
        <taxon>Pseudomonadati</taxon>
        <taxon>Pseudomonadota</taxon>
        <taxon>Gammaproteobacteria</taxon>
        <taxon>Pasteurellales</taxon>
        <taxon>Pasteurellaceae</taxon>
        <taxon>Ursidibacter</taxon>
    </lineage>
</organism>